<evidence type="ECO:0000313" key="3">
    <source>
        <dbReference type="Proteomes" id="UP000770661"/>
    </source>
</evidence>
<feature type="compositionally biased region" description="Polar residues" evidence="1">
    <location>
        <begin position="113"/>
        <end position="124"/>
    </location>
</feature>
<sequence length="124" mass="13494">MGAFTHPVLPACGGSSGGQLSVNIRRKSTPPPRLHHWKSWYALYSPSCELSIIDSGAPCTDLTEAPERMLREREPAAETASARNEAWFLPHAAAAETGRQKPLVGERRHLTETTRFTTPAGSCP</sequence>
<name>A0A8J5CYX4_CHIOP</name>
<dbReference type="Proteomes" id="UP000770661">
    <property type="component" value="Unassembled WGS sequence"/>
</dbReference>
<dbReference type="EMBL" id="JACEEZ010009737">
    <property type="protein sequence ID" value="KAG0722340.1"/>
    <property type="molecule type" value="Genomic_DNA"/>
</dbReference>
<gene>
    <name evidence="2" type="ORF">GWK47_044653</name>
</gene>
<feature type="region of interest" description="Disordered" evidence="1">
    <location>
        <begin position="94"/>
        <end position="124"/>
    </location>
</feature>
<protein>
    <submittedName>
        <fullName evidence="2">Uncharacterized protein</fullName>
    </submittedName>
</protein>
<evidence type="ECO:0000256" key="1">
    <source>
        <dbReference type="SAM" id="MobiDB-lite"/>
    </source>
</evidence>
<evidence type="ECO:0000313" key="2">
    <source>
        <dbReference type="EMBL" id="KAG0722340.1"/>
    </source>
</evidence>
<accession>A0A8J5CYX4</accession>
<organism evidence="2 3">
    <name type="scientific">Chionoecetes opilio</name>
    <name type="common">Atlantic snow crab</name>
    <name type="synonym">Cancer opilio</name>
    <dbReference type="NCBI Taxonomy" id="41210"/>
    <lineage>
        <taxon>Eukaryota</taxon>
        <taxon>Metazoa</taxon>
        <taxon>Ecdysozoa</taxon>
        <taxon>Arthropoda</taxon>
        <taxon>Crustacea</taxon>
        <taxon>Multicrustacea</taxon>
        <taxon>Malacostraca</taxon>
        <taxon>Eumalacostraca</taxon>
        <taxon>Eucarida</taxon>
        <taxon>Decapoda</taxon>
        <taxon>Pleocyemata</taxon>
        <taxon>Brachyura</taxon>
        <taxon>Eubrachyura</taxon>
        <taxon>Majoidea</taxon>
        <taxon>Majidae</taxon>
        <taxon>Chionoecetes</taxon>
    </lineage>
</organism>
<proteinExistence type="predicted"/>
<dbReference type="AlphaFoldDB" id="A0A8J5CYX4"/>
<reference evidence="2" key="1">
    <citation type="submission" date="2020-07" db="EMBL/GenBank/DDBJ databases">
        <title>The High-quality genome of the commercially important snow crab, Chionoecetes opilio.</title>
        <authorList>
            <person name="Jeong J.-H."/>
            <person name="Ryu S."/>
        </authorList>
    </citation>
    <scope>NUCLEOTIDE SEQUENCE</scope>
    <source>
        <strain evidence="2">MADBK_172401_WGS</strain>
        <tissue evidence="2">Digestive gland</tissue>
    </source>
</reference>
<keyword evidence="3" id="KW-1185">Reference proteome</keyword>
<comment type="caution">
    <text evidence="2">The sequence shown here is derived from an EMBL/GenBank/DDBJ whole genome shotgun (WGS) entry which is preliminary data.</text>
</comment>